<evidence type="ECO:0000259" key="1">
    <source>
        <dbReference type="SMART" id="SM00950"/>
    </source>
</evidence>
<dbReference type="AlphaFoldDB" id="A0A1H3X247"/>
<dbReference type="OrthoDB" id="229284at2157"/>
<evidence type="ECO:0000313" key="3">
    <source>
        <dbReference type="Proteomes" id="UP000236755"/>
    </source>
</evidence>
<dbReference type="EMBL" id="FNQT01000001">
    <property type="protein sequence ID" value="SDZ92608.1"/>
    <property type="molecule type" value="Genomic_DNA"/>
</dbReference>
<dbReference type="SMART" id="SM00950">
    <property type="entry name" value="Piwi"/>
    <property type="match status" value="1"/>
</dbReference>
<gene>
    <name evidence="2" type="ORF">SAMN04488065_1259</name>
</gene>
<name>A0A1H3X247_9EURY</name>
<dbReference type="InterPro" id="IPR012337">
    <property type="entry name" value="RNaseH-like_sf"/>
</dbReference>
<sequence length="732" mass="81688">MALFANSFEIEVPKLSAAKYSIDPQPSSSDPWKQLDNYERAIKSECSGSAQRINEDGKWYILSIGSHDSKPSVTTNDGTELTKIGDTTVGGESGKYQEAVIQSLRDSLGWFVTTQLDYWELGNSQRFYEWNPSDIVDGYDTYHGYSTSIEFNDGYYLTIDPTVKFISDLSVYDYLKKFGSKKVENLLLDRNCTLMSNDRHTVELVSIADDLSVSDKTMTLDGEDTSVYEYIQNNDNYSDEQAERVDPSEPLARIQFYWSDEPVDSAPSLLHPHPEEIEPSMTGYASRSSRSRWGDTERFAQDINYIQVFNTKCPVSDSPRQDGSFSLNYPPLQFGGGNEMVPGQNNAIEPDQIIHERNWRYVLRDYLEEFGPVSKHRGAAQIDLLHPDGREDTALEMFDKLQSYANEYVGITIQDRPGTVSHQDYQELREWIRRHRSNSDGVIVLLDSHSEEYHDILAELDGLPAQAIQLKTYRESFGSDGFSNSLYNVVCGLATKIGTRPFLLSSPLEADLYLGMSVTGDEVNSAAAVLISGSNGDLIHQTTNNLATGSSTVTNFEVSRRIVRQLIAEAIDRGLIEDPQSLIIHRNGQFGDAEIDGIRDGISELQDSGHINGSFDWQAIEISESSGHRLYSDTGNRTCETGAAMRLDSQNVIVSTYGKPEIHQGSPSPLHCSVSVDNGDISVEGIASDVFKLSFLNWGSPMMKMKHPLTTQLPSQMHDILSSGIPLSYPPF</sequence>
<evidence type="ECO:0000313" key="2">
    <source>
        <dbReference type="EMBL" id="SDZ92608.1"/>
    </source>
</evidence>
<feature type="domain" description="Piwi" evidence="1">
    <location>
        <begin position="440"/>
        <end position="718"/>
    </location>
</feature>
<proteinExistence type="predicted"/>
<dbReference type="RefSeq" id="WP_143025239.1">
    <property type="nucleotide sequence ID" value="NZ_FNQT01000001.1"/>
</dbReference>
<protein>
    <submittedName>
        <fullName evidence="2">Piwi domain-containing protein</fullName>
    </submittedName>
</protein>
<dbReference type="Pfam" id="PF02171">
    <property type="entry name" value="Piwi"/>
    <property type="match status" value="1"/>
</dbReference>
<organism evidence="2 3">
    <name type="scientific">Haloplanus vescus</name>
    <dbReference type="NCBI Taxonomy" id="555874"/>
    <lineage>
        <taxon>Archaea</taxon>
        <taxon>Methanobacteriati</taxon>
        <taxon>Methanobacteriota</taxon>
        <taxon>Stenosarchaea group</taxon>
        <taxon>Halobacteria</taxon>
        <taxon>Halobacteriales</taxon>
        <taxon>Haloferacaceae</taxon>
        <taxon>Haloplanus</taxon>
    </lineage>
</organism>
<reference evidence="2 3" key="1">
    <citation type="submission" date="2016-10" db="EMBL/GenBank/DDBJ databases">
        <authorList>
            <person name="de Groot N.N."/>
        </authorList>
    </citation>
    <scope>NUCLEOTIDE SEQUENCE [LARGE SCALE GENOMIC DNA]</scope>
    <source>
        <strain evidence="2 3">CGMCC 1.8712</strain>
    </source>
</reference>
<dbReference type="InterPro" id="IPR003165">
    <property type="entry name" value="Piwi"/>
</dbReference>
<dbReference type="Proteomes" id="UP000236755">
    <property type="component" value="Unassembled WGS sequence"/>
</dbReference>
<dbReference type="SUPFAM" id="SSF53098">
    <property type="entry name" value="Ribonuclease H-like"/>
    <property type="match status" value="1"/>
</dbReference>
<keyword evidence="3" id="KW-1185">Reference proteome</keyword>
<dbReference type="InterPro" id="IPR036397">
    <property type="entry name" value="RNaseH_sf"/>
</dbReference>
<accession>A0A1H3X247</accession>
<dbReference type="Gene3D" id="3.30.420.10">
    <property type="entry name" value="Ribonuclease H-like superfamily/Ribonuclease H"/>
    <property type="match status" value="1"/>
</dbReference>
<dbReference type="GO" id="GO:0003676">
    <property type="term" value="F:nucleic acid binding"/>
    <property type="evidence" value="ECO:0007669"/>
    <property type="project" value="InterPro"/>
</dbReference>